<sequence>ILDVAVSLAKVADVDRTLGKEDVAVDGFQEGIKLLESLTLKSEEAGLEPRRLSVLAFLKSQLEEKQSEATASSLCPVPKKETIIVDVPVPEPETSEYLVNP</sequence>
<evidence type="ECO:0000313" key="2">
    <source>
        <dbReference type="Proteomes" id="UP000593577"/>
    </source>
</evidence>
<organism evidence="1 2">
    <name type="scientific">Gossypium aridum</name>
    <name type="common">American cotton</name>
    <name type="synonym">Erioxylum aridum</name>
    <dbReference type="NCBI Taxonomy" id="34290"/>
    <lineage>
        <taxon>Eukaryota</taxon>
        <taxon>Viridiplantae</taxon>
        <taxon>Streptophyta</taxon>
        <taxon>Embryophyta</taxon>
        <taxon>Tracheophyta</taxon>
        <taxon>Spermatophyta</taxon>
        <taxon>Magnoliopsida</taxon>
        <taxon>eudicotyledons</taxon>
        <taxon>Gunneridae</taxon>
        <taxon>Pentapetalae</taxon>
        <taxon>rosids</taxon>
        <taxon>malvids</taxon>
        <taxon>Malvales</taxon>
        <taxon>Malvaceae</taxon>
        <taxon>Malvoideae</taxon>
        <taxon>Gossypium</taxon>
    </lineage>
</organism>
<accession>A0A7J8Y5Q9</accession>
<proteinExistence type="predicted"/>
<keyword evidence="2" id="KW-1185">Reference proteome</keyword>
<name>A0A7J8Y5Q9_GOSAI</name>
<dbReference type="AlphaFoldDB" id="A0A7J8Y5Q9"/>
<comment type="caution">
    <text evidence="1">The sequence shown here is derived from an EMBL/GenBank/DDBJ whole genome shotgun (WGS) entry which is preliminary data.</text>
</comment>
<dbReference type="Proteomes" id="UP000593577">
    <property type="component" value="Unassembled WGS sequence"/>
</dbReference>
<evidence type="ECO:0000313" key="1">
    <source>
        <dbReference type="EMBL" id="MBA0694897.1"/>
    </source>
</evidence>
<gene>
    <name evidence="1" type="ORF">Goari_005160</name>
</gene>
<protein>
    <submittedName>
        <fullName evidence="1">Uncharacterized protein</fullName>
    </submittedName>
</protein>
<feature type="non-terminal residue" evidence="1">
    <location>
        <position position="101"/>
    </location>
</feature>
<dbReference type="EMBL" id="JABFAA010000010">
    <property type="protein sequence ID" value="MBA0694897.1"/>
    <property type="molecule type" value="Genomic_DNA"/>
</dbReference>
<reference evidence="1 2" key="1">
    <citation type="journal article" date="2019" name="Genome Biol. Evol.">
        <title>Insights into the evolution of the New World diploid cottons (Gossypium, subgenus Houzingenia) based on genome sequencing.</title>
        <authorList>
            <person name="Grover C.E."/>
            <person name="Arick M.A. 2nd"/>
            <person name="Thrash A."/>
            <person name="Conover J.L."/>
            <person name="Sanders W.S."/>
            <person name="Peterson D.G."/>
            <person name="Frelichowski J.E."/>
            <person name="Scheffler J.A."/>
            <person name="Scheffler B.E."/>
            <person name="Wendel J.F."/>
        </authorList>
    </citation>
    <scope>NUCLEOTIDE SEQUENCE [LARGE SCALE GENOMIC DNA]</scope>
    <source>
        <strain evidence="1">185</strain>
        <tissue evidence="1">Leaf</tissue>
    </source>
</reference>